<gene>
    <name evidence="1" type="ORF">PVL29_004689</name>
</gene>
<sequence>MWLKEEGFKDKLQAWWKGLSFSGSARFVLVVKLQALKLLLRYWNRNAFGKVEVNKALALNQVEFWDIVELAHPLVVRVLEARREANEDFKKWFLLKEIFWRQKSREVWLKEGDRNTCFFIRWIILTGGGI</sequence>
<keyword evidence="2" id="KW-1185">Reference proteome</keyword>
<dbReference type="Proteomes" id="UP001168098">
    <property type="component" value="Unassembled WGS sequence"/>
</dbReference>
<reference evidence="1 2" key="1">
    <citation type="journal article" date="2023" name="BMC Biotechnol.">
        <title>Vitis rotundifolia cv Carlos genome sequencing.</title>
        <authorList>
            <person name="Huff M."/>
            <person name="Hulse-Kemp A."/>
            <person name="Scheffler B."/>
            <person name="Youngblood R."/>
            <person name="Simpson S."/>
            <person name="Babiker E."/>
            <person name="Staton M."/>
        </authorList>
    </citation>
    <scope>NUCLEOTIDE SEQUENCE [LARGE SCALE GENOMIC DNA]</scope>
    <source>
        <tissue evidence="1">Leaf</tissue>
    </source>
</reference>
<dbReference type="AlphaFoldDB" id="A0AA39AAT0"/>
<proteinExistence type="predicted"/>
<accession>A0AA39AAT0</accession>
<evidence type="ECO:0000313" key="1">
    <source>
        <dbReference type="EMBL" id="KAJ9703033.1"/>
    </source>
</evidence>
<dbReference type="EMBL" id="JARBHA010000004">
    <property type="protein sequence ID" value="KAJ9703033.1"/>
    <property type="molecule type" value="Genomic_DNA"/>
</dbReference>
<organism evidence="1 2">
    <name type="scientific">Vitis rotundifolia</name>
    <name type="common">Muscadine grape</name>
    <dbReference type="NCBI Taxonomy" id="103349"/>
    <lineage>
        <taxon>Eukaryota</taxon>
        <taxon>Viridiplantae</taxon>
        <taxon>Streptophyta</taxon>
        <taxon>Embryophyta</taxon>
        <taxon>Tracheophyta</taxon>
        <taxon>Spermatophyta</taxon>
        <taxon>Magnoliopsida</taxon>
        <taxon>eudicotyledons</taxon>
        <taxon>Gunneridae</taxon>
        <taxon>Pentapetalae</taxon>
        <taxon>rosids</taxon>
        <taxon>Vitales</taxon>
        <taxon>Vitaceae</taxon>
        <taxon>Viteae</taxon>
        <taxon>Vitis</taxon>
    </lineage>
</organism>
<comment type="caution">
    <text evidence="1">The sequence shown here is derived from an EMBL/GenBank/DDBJ whole genome shotgun (WGS) entry which is preliminary data.</text>
</comment>
<protein>
    <submittedName>
        <fullName evidence="1">Uncharacterized protein</fullName>
    </submittedName>
</protein>
<name>A0AA39AAT0_VITRO</name>
<evidence type="ECO:0000313" key="2">
    <source>
        <dbReference type="Proteomes" id="UP001168098"/>
    </source>
</evidence>